<dbReference type="Proteomes" id="UP000008064">
    <property type="component" value="Unassembled WGS sequence"/>
</dbReference>
<reference evidence="2" key="1">
    <citation type="submission" date="2011-04" db="EMBL/GenBank/DDBJ databases">
        <title>Evolution of plant cell wall degrading machinery underlies the functional diversity of forest fungi.</title>
        <authorList>
            <consortium name="US DOE Joint Genome Institute (JGI-PGF)"/>
            <person name="Eastwood D.C."/>
            <person name="Floudas D."/>
            <person name="Binder M."/>
            <person name="Majcherczyk A."/>
            <person name="Schneider P."/>
            <person name="Aerts A."/>
            <person name="Asiegbu F.O."/>
            <person name="Baker S.E."/>
            <person name="Barry K."/>
            <person name="Bendiksby M."/>
            <person name="Blumentritt M."/>
            <person name="Coutinho P.M."/>
            <person name="Cullen D."/>
            <person name="Cullen D."/>
            <person name="Gathman A."/>
            <person name="Goodell B."/>
            <person name="Henrissat B."/>
            <person name="Ihrmark K."/>
            <person name="Kauserud H."/>
            <person name="Kohler A."/>
            <person name="LaButti K."/>
            <person name="Lapidus A."/>
            <person name="Lavin J.L."/>
            <person name="Lee Y.-H."/>
            <person name="Lindquist E."/>
            <person name="Lilly W."/>
            <person name="Lucas S."/>
            <person name="Morin E."/>
            <person name="Murat C."/>
            <person name="Oguiza J.A."/>
            <person name="Park J."/>
            <person name="Pisabarro A.G."/>
            <person name="Riley R."/>
            <person name="Rosling A."/>
            <person name="Salamov A."/>
            <person name="Schmidt O."/>
            <person name="Schmutz J."/>
            <person name="Skrede I."/>
            <person name="Stenlid J."/>
            <person name="Wiebenga A."/>
            <person name="Xie X."/>
            <person name="Kues U."/>
            <person name="Hibbett D.S."/>
            <person name="Hoffmeister D."/>
            <person name="Hogberg N."/>
            <person name="Martin F."/>
            <person name="Grigoriev I.V."/>
            <person name="Watkinson S.C."/>
        </authorList>
    </citation>
    <scope>NUCLEOTIDE SEQUENCE</scope>
    <source>
        <strain evidence="2">S7.9</strain>
    </source>
</reference>
<proteinExistence type="predicted"/>
<feature type="coiled-coil region" evidence="1">
    <location>
        <begin position="7"/>
        <end position="62"/>
    </location>
</feature>
<keyword evidence="1" id="KW-0175">Coiled coil</keyword>
<dbReference type="EMBL" id="GL945438">
    <property type="protein sequence ID" value="EGO21891.1"/>
    <property type="molecule type" value="Genomic_DNA"/>
</dbReference>
<sequence>MRLLEEKKHLESELQESVSTVSNLNLQSKEAVDTIVMLNNEITQLDEEANKLSEERDKALRTTTVTQRQLADLSRRSVRTMQHART</sequence>
<name>F8P5K4_SERL9</name>
<evidence type="ECO:0000313" key="2">
    <source>
        <dbReference type="EMBL" id="EGO21891.1"/>
    </source>
</evidence>
<accession>F8P5K4</accession>
<dbReference type="GeneID" id="18811825"/>
<dbReference type="RefSeq" id="XP_007321677.1">
    <property type="nucleotide sequence ID" value="XM_007321615.1"/>
</dbReference>
<dbReference type="HOGENOM" id="CLU_2499247_0_0_1"/>
<dbReference type="AlphaFoldDB" id="F8P5K4"/>
<organism>
    <name type="scientific">Serpula lacrymans var. lacrymans (strain S7.9)</name>
    <name type="common">Dry rot fungus</name>
    <dbReference type="NCBI Taxonomy" id="578457"/>
    <lineage>
        <taxon>Eukaryota</taxon>
        <taxon>Fungi</taxon>
        <taxon>Dikarya</taxon>
        <taxon>Basidiomycota</taxon>
        <taxon>Agaricomycotina</taxon>
        <taxon>Agaricomycetes</taxon>
        <taxon>Agaricomycetidae</taxon>
        <taxon>Boletales</taxon>
        <taxon>Coniophorineae</taxon>
        <taxon>Serpulaceae</taxon>
        <taxon>Serpula</taxon>
    </lineage>
</organism>
<evidence type="ECO:0000256" key="1">
    <source>
        <dbReference type="SAM" id="Coils"/>
    </source>
</evidence>
<gene>
    <name evidence="2" type="ORF">SERLADRAFT_397443</name>
</gene>
<protein>
    <submittedName>
        <fullName evidence="2">Uncharacterized protein</fullName>
    </submittedName>
</protein>
<dbReference type="KEGG" id="sla:SERLADRAFT_397443"/>